<sequence length="389" mass="43646">MSSRKPAKKKASQRSRRKKVFISLRFGEAGHAGKLLKRELEQVHGLDVFLCDVEPGGNMEEEIITALAACDLAVIMGTKTYGKKTPSTFSTYEELRFITARQKPFFFIKMCDDFEEEFAQFHLPDSISYFPWIPASNDPESMTLPPDLTSAIVNKLTHISTTNGVTGGKGRSIAITRQLPTTLDAGLTQWLQRYNMLSSMGLVLEKHHITSLHKLEQATEAMRNPRKRALAKRQQQQHQGKKREVQGSEPKPTKGVRQLHEGVLMKEKELKPAEIAKFRRACKAKTWRNNDMGNEKDAKVDGTEEVRENEDAKQAGDTFNDEAGHEEEQNKVQPQQQASETPPPVRENVANEALFRTCLEKVSDEDGGTAIGEALKVNTTLTSLELVVE</sequence>
<dbReference type="RefSeq" id="XP_004991906.1">
    <property type="nucleotide sequence ID" value="XM_004991849.1"/>
</dbReference>
<feature type="region of interest" description="Disordered" evidence="1">
    <location>
        <begin position="219"/>
        <end position="265"/>
    </location>
</feature>
<feature type="compositionally biased region" description="Polar residues" evidence="1">
    <location>
        <begin position="331"/>
        <end position="340"/>
    </location>
</feature>
<reference evidence="2" key="1">
    <citation type="submission" date="2009-08" db="EMBL/GenBank/DDBJ databases">
        <title>Annotation of Salpingoeca rosetta.</title>
        <authorList>
            <consortium name="The Broad Institute Genome Sequencing Platform"/>
            <person name="Russ C."/>
            <person name="Cuomo C."/>
            <person name="Burger G."/>
            <person name="Gray M.W."/>
            <person name="Holland P.W.H."/>
            <person name="King N."/>
            <person name="Lang F.B.F."/>
            <person name="Roger A.J."/>
            <person name="Ruiz-Trillo I."/>
            <person name="Young S.K."/>
            <person name="Zeng Q."/>
            <person name="Gargeya S."/>
            <person name="Alvarado L."/>
            <person name="Berlin A."/>
            <person name="Chapman S.B."/>
            <person name="Chen Z."/>
            <person name="Freedman E."/>
            <person name="Gellesch M."/>
            <person name="Goldberg J."/>
            <person name="Griggs A."/>
            <person name="Gujja S."/>
            <person name="Heilman E."/>
            <person name="Heiman D."/>
            <person name="Howarth C."/>
            <person name="Mehta T."/>
            <person name="Neiman D."/>
            <person name="Pearson M."/>
            <person name="Roberts A."/>
            <person name="Saif S."/>
            <person name="Shea T."/>
            <person name="Shenoy N."/>
            <person name="Sisk P."/>
            <person name="Stolte C."/>
            <person name="Sykes S."/>
            <person name="White J."/>
            <person name="Yandava C."/>
            <person name="Haas B."/>
            <person name="Nusbaum C."/>
            <person name="Birren B."/>
        </authorList>
    </citation>
    <scope>NUCLEOTIDE SEQUENCE [LARGE SCALE GENOMIC DNA]</scope>
    <source>
        <strain evidence="2">ATCC 50818</strain>
    </source>
</reference>
<evidence type="ECO:0000313" key="3">
    <source>
        <dbReference type="Proteomes" id="UP000007799"/>
    </source>
</evidence>
<evidence type="ECO:0000313" key="2">
    <source>
        <dbReference type="EMBL" id="EGD75449.1"/>
    </source>
</evidence>
<accession>F2UG21</accession>
<dbReference type="InterPro" id="IPR035897">
    <property type="entry name" value="Toll_tir_struct_dom_sf"/>
</dbReference>
<proteinExistence type="predicted"/>
<feature type="compositionally biased region" description="Basic and acidic residues" evidence="1">
    <location>
        <begin position="293"/>
        <end position="314"/>
    </location>
</feature>
<protein>
    <recommendedName>
        <fullName evidence="4">TIR domain-containing protein</fullName>
    </recommendedName>
</protein>
<gene>
    <name evidence="2" type="ORF">PTSG_06522</name>
</gene>
<keyword evidence="3" id="KW-1185">Reference proteome</keyword>
<evidence type="ECO:0008006" key="4">
    <source>
        <dbReference type="Google" id="ProtNLM"/>
    </source>
</evidence>
<dbReference type="Proteomes" id="UP000007799">
    <property type="component" value="Unassembled WGS sequence"/>
</dbReference>
<dbReference type="GeneID" id="16072466"/>
<dbReference type="Gene3D" id="3.40.50.10140">
    <property type="entry name" value="Toll/interleukin-1 receptor homology (TIR) domain"/>
    <property type="match status" value="1"/>
</dbReference>
<dbReference type="InParanoid" id="F2UG21"/>
<evidence type="ECO:0000256" key="1">
    <source>
        <dbReference type="SAM" id="MobiDB-lite"/>
    </source>
</evidence>
<dbReference type="EMBL" id="GL832972">
    <property type="protein sequence ID" value="EGD75449.1"/>
    <property type="molecule type" value="Genomic_DNA"/>
</dbReference>
<dbReference type="SUPFAM" id="SSF52200">
    <property type="entry name" value="Toll/Interleukin receptor TIR domain"/>
    <property type="match status" value="1"/>
</dbReference>
<name>F2UG21_SALR5</name>
<dbReference type="AlphaFoldDB" id="F2UG21"/>
<feature type="region of interest" description="Disordered" evidence="1">
    <location>
        <begin position="289"/>
        <end position="348"/>
    </location>
</feature>
<dbReference type="OrthoDB" id="10689623at2759"/>
<dbReference type="KEGG" id="sre:PTSG_06522"/>
<organism evidence="3">
    <name type="scientific">Salpingoeca rosetta (strain ATCC 50818 / BSB-021)</name>
    <dbReference type="NCBI Taxonomy" id="946362"/>
    <lineage>
        <taxon>Eukaryota</taxon>
        <taxon>Choanoflagellata</taxon>
        <taxon>Craspedida</taxon>
        <taxon>Salpingoecidae</taxon>
        <taxon>Salpingoeca</taxon>
    </lineage>
</organism>